<feature type="compositionally biased region" description="Polar residues" evidence="4">
    <location>
        <begin position="351"/>
        <end position="361"/>
    </location>
</feature>
<evidence type="ECO:0000256" key="2">
    <source>
        <dbReference type="ARBA" id="ARBA00023054"/>
    </source>
</evidence>
<accession>A0A1W0XF99</accession>
<sequence>MNLLYPEMDSPSGPSIMGSENPKLSERRSGTGQSDSDSTSEAHTPIEGMNASMIGGSSRKSRDGLSREERMKLVRERQMEEHKRRLDELRQAQIQAMKAKQQQDEERKRRLEEIKNRDESKRQAVEARRKRIEDEERERCDAIIRKHQEIFDRIDSKKRQHESRKMAYGLSTYQLADQDPVYTGQTPSRRAISASGLSRQRGNQTSRSHYHHQSTRFSPGRSAQSARIRPSPSTPSRNGGGGVGHFDSISGSKTTSLENSPAHTGRHPQHYRLAQSHPPPVTRYRMPPPEIVRSKTGSRPQTAQVDTTTTTQSARAKRPTSLMTRSNGPDLKQRQEKSTPATPEAFRTMSKRSQSVGNVSARNKVKPATRDTLKPASSQRDVTASTPRKEGVCFEENPDSRQSPEPGLTRTGRKVISEAEAKAALAEKRRQARLKVEFERAQQGENGNSQPTESTDSHPPSALGVESPPLRDADTPRRASEIEFLELERSFKDESRSFEDSDTSKIITIRGLSAMNESNPDNFSPMPEEETVGSGILRNGGGESPESTSDTIVRGAEVSEREPETLEVVVVREDQMVAVAELSPVVSVITEEPLVPEFAAPELKEKSPEQSPLLEESTTLVLDASPASVNLSPVDSIRAEAERRRLEIEQREEEERNARRARLEAIKRLTKGSADPAGSFTGSTERLASPATESAKPIDALENARKLLQRRGLGMAVNGSSEVSSLVSSPSMGSLKTSPVMGQAPDKSSNEAAASGSSEEGKMNGNAGEGARSATGTPFSEASSTDTVSLNGYIRSHDGEGQQNGFSKTIVRNGSISGMSETSSVDFEPYMPKSDWHHLNGSDDVLQADIWSGSNSNPVAQSVRTGIASGNTDLLLNFDDH</sequence>
<dbReference type="GO" id="GO:0015630">
    <property type="term" value="C:microtubule cytoskeleton"/>
    <property type="evidence" value="ECO:0007669"/>
    <property type="project" value="TreeGrafter"/>
</dbReference>
<feature type="coiled-coil region" evidence="3">
    <location>
        <begin position="634"/>
        <end position="664"/>
    </location>
</feature>
<evidence type="ECO:0000256" key="4">
    <source>
        <dbReference type="SAM" id="MobiDB-lite"/>
    </source>
</evidence>
<feature type="compositionally biased region" description="Polar residues" evidence="4">
    <location>
        <begin position="295"/>
        <end position="306"/>
    </location>
</feature>
<feature type="region of interest" description="Disordered" evidence="4">
    <location>
        <begin position="666"/>
        <end position="698"/>
    </location>
</feature>
<feature type="compositionally biased region" description="Polar residues" evidence="4">
    <location>
        <begin position="249"/>
        <end position="262"/>
    </location>
</feature>
<keyword evidence="6" id="KW-1185">Reference proteome</keyword>
<evidence type="ECO:0008006" key="7">
    <source>
        <dbReference type="Google" id="ProtNLM"/>
    </source>
</evidence>
<feature type="compositionally biased region" description="Polar residues" evidence="4">
    <location>
        <begin position="195"/>
        <end position="207"/>
    </location>
</feature>
<dbReference type="GO" id="GO:0000226">
    <property type="term" value="P:microtubule cytoskeleton organization"/>
    <property type="evidence" value="ECO:0007669"/>
    <property type="project" value="TreeGrafter"/>
</dbReference>
<feature type="compositionally biased region" description="Low complexity" evidence="4">
    <location>
        <begin position="723"/>
        <end position="735"/>
    </location>
</feature>
<dbReference type="OrthoDB" id="6433611at2759"/>
<feature type="region of interest" description="Disordered" evidence="4">
    <location>
        <begin position="155"/>
        <end position="481"/>
    </location>
</feature>
<dbReference type="Proteomes" id="UP000192578">
    <property type="component" value="Unassembled WGS sequence"/>
</dbReference>
<dbReference type="AlphaFoldDB" id="A0A1W0XF99"/>
<feature type="compositionally biased region" description="Polar residues" evidence="4">
    <location>
        <begin position="375"/>
        <end position="386"/>
    </location>
</feature>
<feature type="compositionally biased region" description="Basic and acidic residues" evidence="4">
    <location>
        <begin position="469"/>
        <end position="481"/>
    </location>
</feature>
<gene>
    <name evidence="5" type="ORF">BV898_00269</name>
</gene>
<proteinExistence type="inferred from homology"/>
<organism evidence="5 6">
    <name type="scientific">Hypsibius exemplaris</name>
    <name type="common">Freshwater tardigrade</name>
    <dbReference type="NCBI Taxonomy" id="2072580"/>
    <lineage>
        <taxon>Eukaryota</taxon>
        <taxon>Metazoa</taxon>
        <taxon>Ecdysozoa</taxon>
        <taxon>Tardigrada</taxon>
        <taxon>Eutardigrada</taxon>
        <taxon>Parachela</taxon>
        <taxon>Hypsibioidea</taxon>
        <taxon>Hypsibiidae</taxon>
        <taxon>Hypsibius</taxon>
    </lineage>
</organism>
<protein>
    <recommendedName>
        <fullName evidence="7">Ensconsin</fullName>
    </recommendedName>
</protein>
<feature type="compositionally biased region" description="Basic and acidic residues" evidence="4">
    <location>
        <begin position="101"/>
        <end position="137"/>
    </location>
</feature>
<dbReference type="EMBL" id="MTYJ01000001">
    <property type="protein sequence ID" value="OQV26147.1"/>
    <property type="molecule type" value="Genomic_DNA"/>
</dbReference>
<dbReference type="InterPro" id="IPR051483">
    <property type="entry name" value="MAP7_domain-containing"/>
</dbReference>
<keyword evidence="2 3" id="KW-0175">Coiled coil</keyword>
<evidence type="ECO:0000313" key="5">
    <source>
        <dbReference type="EMBL" id="OQV26147.1"/>
    </source>
</evidence>
<evidence type="ECO:0000256" key="3">
    <source>
        <dbReference type="SAM" id="Coils"/>
    </source>
</evidence>
<feature type="compositionally biased region" description="Pro residues" evidence="4">
    <location>
        <begin position="277"/>
        <end position="290"/>
    </location>
</feature>
<feature type="compositionally biased region" description="Polar residues" evidence="4">
    <location>
        <begin position="443"/>
        <end position="458"/>
    </location>
</feature>
<dbReference type="PANTHER" id="PTHR15073:SF1">
    <property type="entry name" value="RETICULOCYTE-BINDING PROTEIN HOMOLOG 2A"/>
    <property type="match status" value="1"/>
</dbReference>
<feature type="region of interest" description="Disordered" evidence="4">
    <location>
        <begin position="723"/>
        <end position="786"/>
    </location>
</feature>
<evidence type="ECO:0000256" key="1">
    <source>
        <dbReference type="ARBA" id="ARBA00007525"/>
    </source>
</evidence>
<feature type="region of interest" description="Disordered" evidence="4">
    <location>
        <begin position="509"/>
        <end position="560"/>
    </location>
</feature>
<feature type="compositionally biased region" description="Low complexity" evidence="4">
    <location>
        <begin position="91"/>
        <end position="100"/>
    </location>
</feature>
<feature type="compositionally biased region" description="Polar residues" evidence="4">
    <location>
        <begin position="774"/>
        <end position="786"/>
    </location>
</feature>
<dbReference type="PANTHER" id="PTHR15073">
    <property type="entry name" value="MICROTUBULE-ASSOCIATED PROTEIN"/>
    <property type="match status" value="1"/>
</dbReference>
<comment type="similarity">
    <text evidence="1">Belongs to the MAP7 family.</text>
</comment>
<evidence type="ECO:0000313" key="6">
    <source>
        <dbReference type="Proteomes" id="UP000192578"/>
    </source>
</evidence>
<feature type="compositionally biased region" description="Low complexity" evidence="4">
    <location>
        <begin position="30"/>
        <end position="39"/>
    </location>
</feature>
<name>A0A1W0XF99_HYPEX</name>
<comment type="caution">
    <text evidence="5">The sequence shown here is derived from an EMBL/GenBank/DDBJ whole genome shotgun (WGS) entry which is preliminary data.</text>
</comment>
<reference evidence="6" key="1">
    <citation type="submission" date="2017-01" db="EMBL/GenBank/DDBJ databases">
        <title>Comparative genomics of anhydrobiosis in the tardigrade Hypsibius dujardini.</title>
        <authorList>
            <person name="Yoshida Y."/>
            <person name="Koutsovoulos G."/>
            <person name="Laetsch D."/>
            <person name="Stevens L."/>
            <person name="Kumar S."/>
            <person name="Horikawa D."/>
            <person name="Ishino K."/>
            <person name="Komine S."/>
            <person name="Tomita M."/>
            <person name="Blaxter M."/>
            <person name="Arakawa K."/>
        </authorList>
    </citation>
    <scope>NUCLEOTIDE SEQUENCE [LARGE SCALE GENOMIC DNA]</scope>
    <source>
        <strain evidence="6">Z151</strain>
    </source>
</reference>
<feature type="compositionally biased region" description="Basic and acidic residues" evidence="4">
    <location>
        <begin position="60"/>
        <end position="90"/>
    </location>
</feature>
<feature type="compositionally biased region" description="Basic and acidic residues" evidence="4">
    <location>
        <begin position="415"/>
        <end position="442"/>
    </location>
</feature>
<feature type="compositionally biased region" description="Polar residues" evidence="4">
    <location>
        <begin position="215"/>
        <end position="225"/>
    </location>
</feature>
<feature type="region of interest" description="Disordered" evidence="4">
    <location>
        <begin position="1"/>
        <end position="137"/>
    </location>
</feature>